<dbReference type="PROSITE" id="PS50096">
    <property type="entry name" value="IQ"/>
    <property type="match status" value="1"/>
</dbReference>
<feature type="region of interest" description="Disordered" evidence="2">
    <location>
        <begin position="357"/>
        <end position="407"/>
    </location>
</feature>
<protein>
    <submittedName>
        <fullName evidence="4">BAG family molecular chaperone regulator 8, chloroplastic</fullName>
    </submittedName>
    <submittedName>
        <fullName evidence="4">Uncharacterized protein LOC107771266</fullName>
    </submittedName>
</protein>
<reference evidence="3" key="1">
    <citation type="journal article" date="2014" name="Nat. Commun.">
        <title>The tobacco genome sequence and its comparison with those of tomato and potato.</title>
        <authorList>
            <person name="Sierro N."/>
            <person name="Battey J.N."/>
            <person name="Ouadi S."/>
            <person name="Bakaher N."/>
            <person name="Bovet L."/>
            <person name="Willig A."/>
            <person name="Goepfert S."/>
            <person name="Peitsch M.C."/>
            <person name="Ivanov N.V."/>
        </authorList>
    </citation>
    <scope>NUCLEOTIDE SEQUENCE [LARGE SCALE GENOMIC DNA]</scope>
</reference>
<evidence type="ECO:0000256" key="1">
    <source>
        <dbReference type="ARBA" id="ARBA00023186"/>
    </source>
</evidence>
<dbReference type="KEGG" id="nta:107771266"/>
<reference evidence="4" key="2">
    <citation type="submission" date="2025-08" db="UniProtKB">
        <authorList>
            <consortium name="RefSeq"/>
        </authorList>
    </citation>
    <scope>IDENTIFICATION</scope>
    <source>
        <tissue evidence="4">Leaf</tissue>
    </source>
</reference>
<keyword evidence="1" id="KW-0143">Chaperone</keyword>
<dbReference type="GeneID" id="107771266"/>
<sequence>MASHHHYHHHPTVAATNPTPISAVCYCYSCYPTPSPYPHPPPTNPPHSTPPYTHYPTPQTHFCASHLTSPPPPYNPPTQCQCQPLNQNHQYFQEVDHRVNKIPEQQTQRIVTSLLRRIAALESSLRRSSSISPRSRQSLRDAAARTIQTHFRAFLARRSRTLRQLKQLASIKTTLNILKSSVSGKPHFDTQAVSHRAMDLLVKLDSIQGDDQLIRDGKRSINNELTRFMKVINGVSVFSSRVVKNVRSGNKSRVFNSDREVELGTNLNEAIDKFVATVNESEEEEEEEEHLKNPRVSEARKSGVLRRNRDEGGLKPKQKKSVSFAENVDGQESFDADEIELMKNLSRRVEKIGALSKDDAEVDEEEDGGRYSGSSDNEIMDPNYYISRKDDGYNERNVRDEDENETESFLFSAPLPVKMEARAAADYINNRKKGVKIVDN</sequence>
<feature type="compositionally biased region" description="Basic and acidic residues" evidence="2">
    <location>
        <begin position="289"/>
        <end position="314"/>
    </location>
</feature>
<name>A0A1S3Y1J2_TOBAC</name>
<dbReference type="RefSeq" id="XP_016446093.1">
    <property type="nucleotide sequence ID" value="XM_016590607.1"/>
</dbReference>
<feature type="region of interest" description="Disordered" evidence="2">
    <location>
        <begin position="278"/>
        <end position="325"/>
    </location>
</feature>
<dbReference type="STRING" id="4097.A0A1S3Y1J2"/>
<dbReference type="RefSeq" id="XP_016446093.1">
    <property type="nucleotide sequence ID" value="XM_016590607.2"/>
</dbReference>
<evidence type="ECO:0000313" key="3">
    <source>
        <dbReference type="Proteomes" id="UP000790787"/>
    </source>
</evidence>
<gene>
    <name evidence="4" type="primary">LOC107771266</name>
</gene>
<accession>A0A1S3Y1J2</accession>
<evidence type="ECO:0000313" key="4">
    <source>
        <dbReference type="RefSeq" id="XP_016446093.1"/>
    </source>
</evidence>
<dbReference type="PaxDb" id="4097-A0A1S3Y1J2"/>
<dbReference type="GO" id="GO:0006457">
    <property type="term" value="P:protein folding"/>
    <property type="evidence" value="ECO:0000318"/>
    <property type="project" value="GO_Central"/>
</dbReference>
<proteinExistence type="predicted"/>
<dbReference type="InterPro" id="IPR040400">
    <property type="entry name" value="BAG5/6/7/8"/>
</dbReference>
<dbReference type="OMA" id="NTHIDSQ"/>
<dbReference type="PANTHER" id="PTHR33322">
    <property type="entry name" value="BAG DOMAIN CONTAINING PROTEIN, EXPRESSED"/>
    <property type="match status" value="1"/>
</dbReference>
<feature type="compositionally biased region" description="Basic and acidic residues" evidence="2">
    <location>
        <begin position="387"/>
        <end position="399"/>
    </location>
</feature>
<dbReference type="PANTHER" id="PTHR33322:SF18">
    <property type="entry name" value="BAG FAMILY MOLECULAR CHAPERONE REGULATOR 8, CHLOROPLASTIC"/>
    <property type="match status" value="1"/>
</dbReference>
<evidence type="ECO:0000256" key="2">
    <source>
        <dbReference type="SAM" id="MobiDB-lite"/>
    </source>
</evidence>
<dbReference type="OrthoDB" id="1100735at2759"/>
<organism evidence="3 4">
    <name type="scientific">Nicotiana tabacum</name>
    <name type="common">Common tobacco</name>
    <dbReference type="NCBI Taxonomy" id="4097"/>
    <lineage>
        <taxon>Eukaryota</taxon>
        <taxon>Viridiplantae</taxon>
        <taxon>Streptophyta</taxon>
        <taxon>Embryophyta</taxon>
        <taxon>Tracheophyta</taxon>
        <taxon>Spermatophyta</taxon>
        <taxon>Magnoliopsida</taxon>
        <taxon>eudicotyledons</taxon>
        <taxon>Gunneridae</taxon>
        <taxon>Pentapetalae</taxon>
        <taxon>asterids</taxon>
        <taxon>lamiids</taxon>
        <taxon>Solanales</taxon>
        <taxon>Solanaceae</taxon>
        <taxon>Nicotianoideae</taxon>
        <taxon>Nicotianeae</taxon>
        <taxon>Nicotiana</taxon>
    </lineage>
</organism>
<dbReference type="AlphaFoldDB" id="A0A1S3Y1J2"/>
<dbReference type="Proteomes" id="UP000790787">
    <property type="component" value="Chromosome 3"/>
</dbReference>
<keyword evidence="3" id="KW-1185">Reference proteome</keyword>